<keyword evidence="3" id="KW-1185">Reference proteome</keyword>
<dbReference type="Proteomes" id="UP001291309">
    <property type="component" value="Unassembled WGS sequence"/>
</dbReference>
<evidence type="ECO:0000313" key="3">
    <source>
        <dbReference type="Proteomes" id="UP001291309"/>
    </source>
</evidence>
<comment type="caution">
    <text evidence="2">The sequence shown here is derived from an EMBL/GenBank/DDBJ whole genome shotgun (WGS) entry which is preliminary data.</text>
</comment>
<feature type="region of interest" description="Disordered" evidence="1">
    <location>
        <begin position="28"/>
        <end position="79"/>
    </location>
</feature>
<name>A0ABU5HHJ3_9BACT</name>
<evidence type="ECO:0000256" key="1">
    <source>
        <dbReference type="SAM" id="MobiDB-lite"/>
    </source>
</evidence>
<accession>A0ABU5HHJ3</accession>
<dbReference type="EMBL" id="JAXIVS010000023">
    <property type="protein sequence ID" value="MDY7232826.1"/>
    <property type="molecule type" value="Genomic_DNA"/>
</dbReference>
<organism evidence="2 3">
    <name type="scientific">Hyalangium rubrum</name>
    <dbReference type="NCBI Taxonomy" id="3103134"/>
    <lineage>
        <taxon>Bacteria</taxon>
        <taxon>Pseudomonadati</taxon>
        <taxon>Myxococcota</taxon>
        <taxon>Myxococcia</taxon>
        <taxon>Myxococcales</taxon>
        <taxon>Cystobacterineae</taxon>
        <taxon>Archangiaceae</taxon>
        <taxon>Hyalangium</taxon>
    </lineage>
</organism>
<reference evidence="2 3" key="1">
    <citation type="submission" date="2023-12" db="EMBL/GenBank/DDBJ databases">
        <title>the genome sequence of Hyalangium sp. s54d21.</title>
        <authorList>
            <person name="Zhang X."/>
        </authorList>
    </citation>
    <scope>NUCLEOTIDE SEQUENCE [LARGE SCALE GENOMIC DNA]</scope>
    <source>
        <strain evidence="3">s54d21</strain>
    </source>
</reference>
<gene>
    <name evidence="2" type="ORF">SYV04_40945</name>
</gene>
<feature type="compositionally biased region" description="Gly residues" evidence="1">
    <location>
        <begin position="53"/>
        <end position="62"/>
    </location>
</feature>
<sequence length="79" mass="7997">MKRELRLVEDALPLALVVDPLLEPAAGAADEPRVVSVDGDEDGVLSPSRRGGGESGEGGRGQKGADEAEEAASGLLPSC</sequence>
<proteinExistence type="predicted"/>
<protein>
    <submittedName>
        <fullName evidence="2">Uncharacterized protein</fullName>
    </submittedName>
</protein>
<evidence type="ECO:0000313" key="2">
    <source>
        <dbReference type="EMBL" id="MDY7232826.1"/>
    </source>
</evidence>
<dbReference type="RefSeq" id="WP_321551539.1">
    <property type="nucleotide sequence ID" value="NZ_JAXIVS010000023.1"/>
</dbReference>